<feature type="domain" description="3'-5' exonuclease" evidence="1">
    <location>
        <begin position="27"/>
        <end position="75"/>
    </location>
</feature>
<dbReference type="GO" id="GO:0006139">
    <property type="term" value="P:nucleobase-containing compound metabolic process"/>
    <property type="evidence" value="ECO:0007669"/>
    <property type="project" value="InterPro"/>
</dbReference>
<dbReference type="WBParaSite" id="GPUH_0000285401-mRNA-1">
    <property type="protein sequence ID" value="GPUH_0000285401-mRNA-1"/>
    <property type="gene ID" value="GPUH_0000285401"/>
</dbReference>
<dbReference type="Gene3D" id="3.30.420.10">
    <property type="entry name" value="Ribonuclease H-like superfamily/Ribonuclease H"/>
    <property type="match status" value="1"/>
</dbReference>
<name>A0A183D2A8_9BILA</name>
<accession>A0A183D2A8</accession>
<reference evidence="2" key="1">
    <citation type="submission" date="2016-06" db="UniProtKB">
        <authorList>
            <consortium name="WormBaseParasite"/>
        </authorList>
    </citation>
    <scope>IDENTIFICATION</scope>
</reference>
<evidence type="ECO:0000313" key="2">
    <source>
        <dbReference type="WBParaSite" id="GPUH_0000285401-mRNA-1"/>
    </source>
</evidence>
<evidence type="ECO:0000259" key="1">
    <source>
        <dbReference type="Pfam" id="PF01612"/>
    </source>
</evidence>
<proteinExistence type="predicted"/>
<dbReference type="Pfam" id="PF01612">
    <property type="entry name" value="DNA_pol_A_exo1"/>
    <property type="match status" value="1"/>
</dbReference>
<dbReference type="InterPro" id="IPR002562">
    <property type="entry name" value="3'-5'_exonuclease_dom"/>
</dbReference>
<dbReference type="AlphaFoldDB" id="A0A183D2A8"/>
<dbReference type="InterPro" id="IPR012337">
    <property type="entry name" value="RNaseH-like_sf"/>
</dbReference>
<dbReference type="PANTHER" id="PTHR47765">
    <property type="entry name" value="3'-5' EXONUCLEASE DOMAIN-CONTAINING PROTEIN"/>
    <property type="match status" value="1"/>
</dbReference>
<dbReference type="InterPro" id="IPR036397">
    <property type="entry name" value="RNaseH_sf"/>
</dbReference>
<protein>
    <submittedName>
        <fullName evidence="2">3'-5' exonuclease domain-containing protein</fullName>
    </submittedName>
</protein>
<dbReference type="GO" id="GO:0008408">
    <property type="term" value="F:3'-5' exonuclease activity"/>
    <property type="evidence" value="ECO:0007669"/>
    <property type="project" value="InterPro"/>
</dbReference>
<dbReference type="InterPro" id="IPR052408">
    <property type="entry name" value="Exonuclease_MUT-7-like"/>
</dbReference>
<organism evidence="2">
    <name type="scientific">Gongylonema pulchrum</name>
    <dbReference type="NCBI Taxonomy" id="637853"/>
    <lineage>
        <taxon>Eukaryota</taxon>
        <taxon>Metazoa</taxon>
        <taxon>Ecdysozoa</taxon>
        <taxon>Nematoda</taxon>
        <taxon>Chromadorea</taxon>
        <taxon>Rhabditida</taxon>
        <taxon>Spirurina</taxon>
        <taxon>Spiruromorpha</taxon>
        <taxon>Spiruroidea</taxon>
        <taxon>Gongylonematidae</taxon>
        <taxon>Gongylonema</taxon>
    </lineage>
</organism>
<dbReference type="GO" id="GO:0003676">
    <property type="term" value="F:nucleic acid binding"/>
    <property type="evidence" value="ECO:0007669"/>
    <property type="project" value="InterPro"/>
</dbReference>
<dbReference type="PANTHER" id="PTHR47765:SF2">
    <property type="entry name" value="EXONUCLEASE MUT-7 HOMOLOG"/>
    <property type="match status" value="1"/>
</dbReference>
<sequence>LLNSNPMFLDLSNTACPSLPMDDENNLDNSYFDETVHFRLTDLCEKVLGEALDKREQVGNWAMRPLRYEQMMEYSMDWAKHMLDADITRLAEKEDKKAKKKAVKFDEAEFQKMIQRVNDDLDNTMNQMRPKDLKIIVDSMMLGLGKHLRR</sequence>
<dbReference type="SUPFAM" id="SSF53098">
    <property type="entry name" value="Ribonuclease H-like"/>
    <property type="match status" value="1"/>
</dbReference>